<dbReference type="InterPro" id="IPR013655">
    <property type="entry name" value="PAS_fold_3"/>
</dbReference>
<dbReference type="Pfam" id="PF07730">
    <property type="entry name" value="HisKA_3"/>
    <property type="match status" value="1"/>
</dbReference>
<evidence type="ECO:0000259" key="11">
    <source>
        <dbReference type="PROSITE" id="PS50113"/>
    </source>
</evidence>
<evidence type="ECO:0000256" key="3">
    <source>
        <dbReference type="ARBA" id="ARBA00022553"/>
    </source>
</evidence>
<evidence type="ECO:0000256" key="6">
    <source>
        <dbReference type="ARBA" id="ARBA00022777"/>
    </source>
</evidence>
<dbReference type="AlphaFoldDB" id="A0A1G7H721"/>
<dbReference type="Gene3D" id="3.30.450.20">
    <property type="entry name" value="PAS domain"/>
    <property type="match status" value="2"/>
</dbReference>
<dbReference type="Pfam" id="PF02518">
    <property type="entry name" value="HATPase_c"/>
    <property type="match status" value="1"/>
</dbReference>
<dbReference type="PROSITE" id="PS50113">
    <property type="entry name" value="PAC"/>
    <property type="match status" value="1"/>
</dbReference>
<evidence type="ECO:0000313" key="13">
    <source>
        <dbReference type="Proteomes" id="UP000199072"/>
    </source>
</evidence>
<evidence type="ECO:0000256" key="9">
    <source>
        <dbReference type="SAM" id="Coils"/>
    </source>
</evidence>
<evidence type="ECO:0000313" key="12">
    <source>
        <dbReference type="EMBL" id="SDE96064.1"/>
    </source>
</evidence>
<dbReference type="GO" id="GO:0046983">
    <property type="term" value="F:protein dimerization activity"/>
    <property type="evidence" value="ECO:0007669"/>
    <property type="project" value="InterPro"/>
</dbReference>
<dbReference type="InterPro" id="IPR000014">
    <property type="entry name" value="PAS"/>
</dbReference>
<evidence type="ECO:0000256" key="7">
    <source>
        <dbReference type="ARBA" id="ARBA00022840"/>
    </source>
</evidence>
<dbReference type="OrthoDB" id="5401121at2"/>
<reference evidence="12 13" key="1">
    <citation type="submission" date="2016-10" db="EMBL/GenBank/DDBJ databases">
        <authorList>
            <person name="de Groot N.N."/>
        </authorList>
    </citation>
    <scope>NUCLEOTIDE SEQUENCE [LARGE SCALE GENOMIC DNA]</scope>
    <source>
        <strain evidence="12 13">47C3B</strain>
    </source>
</reference>
<dbReference type="GO" id="GO:0016020">
    <property type="term" value="C:membrane"/>
    <property type="evidence" value="ECO:0007669"/>
    <property type="project" value="InterPro"/>
</dbReference>
<keyword evidence="5" id="KW-0547">Nucleotide-binding</keyword>
<feature type="domain" description="PAC" evidence="11">
    <location>
        <begin position="136"/>
        <end position="188"/>
    </location>
</feature>
<dbReference type="InterPro" id="IPR000700">
    <property type="entry name" value="PAS-assoc_C"/>
</dbReference>
<evidence type="ECO:0000256" key="4">
    <source>
        <dbReference type="ARBA" id="ARBA00022679"/>
    </source>
</evidence>
<comment type="catalytic activity">
    <reaction evidence="1">
        <text>ATP + protein L-histidine = ADP + protein N-phospho-L-histidine.</text>
        <dbReference type="EC" id="2.7.13.3"/>
    </reaction>
</comment>
<dbReference type="PANTHER" id="PTHR24421">
    <property type="entry name" value="NITRATE/NITRITE SENSOR PROTEIN NARX-RELATED"/>
    <property type="match status" value="1"/>
</dbReference>
<dbReference type="PROSITE" id="PS50109">
    <property type="entry name" value="HIS_KIN"/>
    <property type="match status" value="1"/>
</dbReference>
<dbReference type="InterPro" id="IPR003594">
    <property type="entry name" value="HATPase_dom"/>
</dbReference>
<keyword evidence="7" id="KW-0067">ATP-binding</keyword>
<dbReference type="EMBL" id="FNAI01000011">
    <property type="protein sequence ID" value="SDE96064.1"/>
    <property type="molecule type" value="Genomic_DNA"/>
</dbReference>
<keyword evidence="13" id="KW-1185">Reference proteome</keyword>
<dbReference type="STRING" id="1391627.SAMN05216464_11182"/>
<dbReference type="SMART" id="SM00091">
    <property type="entry name" value="PAS"/>
    <property type="match status" value="2"/>
</dbReference>
<evidence type="ECO:0000256" key="1">
    <source>
        <dbReference type="ARBA" id="ARBA00000085"/>
    </source>
</evidence>
<dbReference type="GO" id="GO:0000155">
    <property type="term" value="F:phosphorelay sensor kinase activity"/>
    <property type="evidence" value="ECO:0007669"/>
    <property type="project" value="InterPro"/>
</dbReference>
<dbReference type="Proteomes" id="UP000199072">
    <property type="component" value="Unassembled WGS sequence"/>
</dbReference>
<name>A0A1G7H721_9SPHI</name>
<dbReference type="NCBIfam" id="TIGR00229">
    <property type="entry name" value="sensory_box"/>
    <property type="match status" value="1"/>
</dbReference>
<dbReference type="CDD" id="cd16917">
    <property type="entry name" value="HATPase_UhpB-NarQ-NarX-like"/>
    <property type="match status" value="1"/>
</dbReference>
<dbReference type="Gene3D" id="1.20.5.1930">
    <property type="match status" value="1"/>
</dbReference>
<dbReference type="InterPro" id="IPR035965">
    <property type="entry name" value="PAS-like_dom_sf"/>
</dbReference>
<proteinExistence type="predicted"/>
<evidence type="ECO:0000256" key="8">
    <source>
        <dbReference type="ARBA" id="ARBA00023012"/>
    </source>
</evidence>
<sequence length="528" mass="59687">MENSGSFGNLRMKAEEVLQKLGEAGSNVNEKDMQVLFQELQVHQIELEMQNDELSTANQELELQQLKFASVYDLAPVGYFILTQAGLINEVNNAGTSLMQAGKATLMSKPLRMFVAQEYIDHFNTFYHALRYGGRHTCQLKLISTSGREFYAQIEGIFTSEQSPALRQYYIAVIDITERIQAEKNLAEVKERLELSLEASSAGTWELELETMRFYLDEFNYNICAVPGGKFDGKYQTFINLIHPEDREMADEHFRTSINQEKEIDVVCRMVNTEGKICYAGIRGHVIALPGQQKRLVGIMMDITEKRRFEDETIRLKQNQQKNIALATLNAGENERKRISDSLHDSVSQLLYGVKIKLGLLNSDKDNIKAVLEISELLDLAIRETRNISFELAPSILTDFGLPATVEELVKRLSAKNMEIRAKISGFNERLDPLMEISIFRIIQELINNCMKHSGATLVKLTIKKNKNIDIEVKDNGKGFNVAEQEQLPGGSGLSSIKNRMNLYNGQMKIISEPGNGTTVNISLQHSF</sequence>
<dbReference type="Gene3D" id="3.30.565.10">
    <property type="entry name" value="Histidine kinase-like ATPase, C-terminal domain"/>
    <property type="match status" value="1"/>
</dbReference>
<accession>A0A1G7H721</accession>
<dbReference type="SMART" id="SM00387">
    <property type="entry name" value="HATPase_c"/>
    <property type="match status" value="1"/>
</dbReference>
<protein>
    <recommendedName>
        <fullName evidence="2">histidine kinase</fullName>
        <ecNumber evidence="2">2.7.13.3</ecNumber>
    </recommendedName>
</protein>
<keyword evidence="8" id="KW-0902">Two-component regulatory system</keyword>
<dbReference type="RefSeq" id="WP_091152416.1">
    <property type="nucleotide sequence ID" value="NZ_FNAI01000011.1"/>
</dbReference>
<feature type="domain" description="Histidine kinase" evidence="10">
    <location>
        <begin position="439"/>
        <end position="528"/>
    </location>
</feature>
<dbReference type="InterPro" id="IPR005467">
    <property type="entry name" value="His_kinase_dom"/>
</dbReference>
<evidence type="ECO:0000256" key="2">
    <source>
        <dbReference type="ARBA" id="ARBA00012438"/>
    </source>
</evidence>
<keyword evidence="4" id="KW-0808">Transferase</keyword>
<organism evidence="12 13">
    <name type="scientific">Mucilaginibacter pineti</name>
    <dbReference type="NCBI Taxonomy" id="1391627"/>
    <lineage>
        <taxon>Bacteria</taxon>
        <taxon>Pseudomonadati</taxon>
        <taxon>Bacteroidota</taxon>
        <taxon>Sphingobacteriia</taxon>
        <taxon>Sphingobacteriales</taxon>
        <taxon>Sphingobacteriaceae</taxon>
        <taxon>Mucilaginibacter</taxon>
    </lineage>
</organism>
<dbReference type="InterPro" id="IPR011712">
    <property type="entry name" value="Sig_transdc_His_kin_sub3_dim/P"/>
</dbReference>
<evidence type="ECO:0000259" key="10">
    <source>
        <dbReference type="PROSITE" id="PS50109"/>
    </source>
</evidence>
<dbReference type="SUPFAM" id="SSF55785">
    <property type="entry name" value="PYP-like sensor domain (PAS domain)"/>
    <property type="match status" value="2"/>
</dbReference>
<dbReference type="Pfam" id="PF13426">
    <property type="entry name" value="PAS_9"/>
    <property type="match status" value="1"/>
</dbReference>
<dbReference type="InterPro" id="IPR050482">
    <property type="entry name" value="Sensor_HK_TwoCompSys"/>
</dbReference>
<dbReference type="GO" id="GO:0005524">
    <property type="term" value="F:ATP binding"/>
    <property type="evidence" value="ECO:0007669"/>
    <property type="project" value="UniProtKB-KW"/>
</dbReference>
<feature type="coiled-coil region" evidence="9">
    <location>
        <begin position="40"/>
        <end position="67"/>
    </location>
</feature>
<dbReference type="SUPFAM" id="SSF55874">
    <property type="entry name" value="ATPase domain of HSP90 chaperone/DNA topoisomerase II/histidine kinase"/>
    <property type="match status" value="1"/>
</dbReference>
<gene>
    <name evidence="12" type="ORF">SAMN05216464_11182</name>
</gene>
<evidence type="ECO:0000256" key="5">
    <source>
        <dbReference type="ARBA" id="ARBA00022741"/>
    </source>
</evidence>
<dbReference type="EC" id="2.7.13.3" evidence="2"/>
<keyword evidence="6" id="KW-0418">Kinase</keyword>
<dbReference type="PANTHER" id="PTHR24421:SF10">
    <property type="entry name" value="NITRATE_NITRITE SENSOR PROTEIN NARQ"/>
    <property type="match status" value="1"/>
</dbReference>
<keyword evidence="9" id="KW-0175">Coiled coil</keyword>
<keyword evidence="3" id="KW-0597">Phosphoprotein</keyword>
<dbReference type="Pfam" id="PF08447">
    <property type="entry name" value="PAS_3"/>
    <property type="match status" value="1"/>
</dbReference>
<dbReference type="InterPro" id="IPR036890">
    <property type="entry name" value="HATPase_C_sf"/>
</dbReference>